<protein>
    <submittedName>
        <fullName evidence="2">Ribbon-helix-helix domain-containing protein</fullName>
    </submittedName>
</protein>
<organism evidence="2 3">
    <name type="scientific">Thermus brevis</name>
    <dbReference type="NCBI Taxonomy" id="2862456"/>
    <lineage>
        <taxon>Bacteria</taxon>
        <taxon>Thermotogati</taxon>
        <taxon>Deinococcota</taxon>
        <taxon>Deinococci</taxon>
        <taxon>Thermales</taxon>
        <taxon>Thermaceae</taxon>
        <taxon>Thermus</taxon>
    </lineage>
</organism>
<comment type="caution">
    <text evidence="2">The sequence shown here is derived from an EMBL/GenBank/DDBJ whole genome shotgun (WGS) entry which is preliminary data.</text>
</comment>
<evidence type="ECO:0000259" key="1">
    <source>
        <dbReference type="Pfam" id="PF01402"/>
    </source>
</evidence>
<dbReference type="Gene3D" id="1.10.1220.10">
    <property type="entry name" value="Met repressor-like"/>
    <property type="match status" value="1"/>
</dbReference>
<gene>
    <name evidence="2" type="ORF">KZX47_12920</name>
</gene>
<proteinExistence type="predicted"/>
<dbReference type="Pfam" id="PF01402">
    <property type="entry name" value="RHH_1"/>
    <property type="match status" value="1"/>
</dbReference>
<name>A0ABS7A168_9DEIN</name>
<dbReference type="EMBL" id="JAHXRS010000030">
    <property type="protein sequence ID" value="MBW6396046.1"/>
    <property type="molecule type" value="Genomic_DNA"/>
</dbReference>
<accession>A0ABS7A168</accession>
<dbReference type="InterPro" id="IPR013321">
    <property type="entry name" value="Arc_rbn_hlx_hlx"/>
</dbReference>
<reference evidence="2 3" key="1">
    <citation type="submission" date="2021-07" db="EMBL/GenBank/DDBJ databases">
        <title>Thermus aquaticus gen. n. and sp. n., a nonsporulating extreme thermophile.</title>
        <authorList>
            <person name="Hu C.-J."/>
            <person name="Li W.-J."/>
            <person name="Xian W.-D."/>
        </authorList>
    </citation>
    <scope>NUCLEOTIDE SEQUENCE [LARGE SCALE GENOMIC DNA]</scope>
    <source>
        <strain evidence="2 3">SYSU G05001</strain>
    </source>
</reference>
<dbReference type="InterPro" id="IPR002145">
    <property type="entry name" value="CopG"/>
</dbReference>
<sequence>MLCSSCMRLTVHIPEDLARLLRQAAENEGKSMSALTAEALEAYLKERRRKALGLKVLERAGKVRVAEEAHRLLEEGRRDRP</sequence>
<dbReference type="SUPFAM" id="SSF47598">
    <property type="entry name" value="Ribbon-helix-helix"/>
    <property type="match status" value="1"/>
</dbReference>
<evidence type="ECO:0000313" key="3">
    <source>
        <dbReference type="Proteomes" id="UP000724268"/>
    </source>
</evidence>
<feature type="domain" description="Ribbon-helix-helix protein CopG" evidence="1">
    <location>
        <begin position="7"/>
        <end position="46"/>
    </location>
</feature>
<dbReference type="InterPro" id="IPR010985">
    <property type="entry name" value="Ribbon_hlx_hlx"/>
</dbReference>
<dbReference type="Proteomes" id="UP000724268">
    <property type="component" value="Unassembled WGS sequence"/>
</dbReference>
<evidence type="ECO:0000313" key="2">
    <source>
        <dbReference type="EMBL" id="MBW6396046.1"/>
    </source>
</evidence>
<keyword evidence="3" id="KW-1185">Reference proteome</keyword>